<sequence>MVNPFRFLDLPKDIRLEIYELLYIGVRHRRIKLPRDACGAETHITLVLRSIQSNLINTCTTIREEALAIRKRELKVMPRIIIHAPDIYGVSQHFRTFEAILACMHRVSDLATLHSMFNSKDLLIAIKAKEGDAAFCDSDLAVLVSFIRLARRSRQSPGTPNVEIALKFYEGGSYLTRWLFSFRSFVKKIHDTHDFHDARVAFCYRIYRSLPRDRHRVDYLLSLCEDGFPGSLNVNKVRSVGELSGEAWNADWKQRVAQS</sequence>
<evidence type="ECO:0000313" key="2">
    <source>
        <dbReference type="Proteomes" id="UP000799428"/>
    </source>
</evidence>
<dbReference type="AlphaFoldDB" id="A0A6G1KQY7"/>
<reference evidence="1" key="1">
    <citation type="journal article" date="2020" name="Stud. Mycol.">
        <title>101 Dothideomycetes genomes: a test case for predicting lifestyles and emergence of pathogens.</title>
        <authorList>
            <person name="Haridas S."/>
            <person name="Albert R."/>
            <person name="Binder M."/>
            <person name="Bloem J."/>
            <person name="Labutti K."/>
            <person name="Salamov A."/>
            <person name="Andreopoulos B."/>
            <person name="Baker S."/>
            <person name="Barry K."/>
            <person name="Bills G."/>
            <person name="Bluhm B."/>
            <person name="Cannon C."/>
            <person name="Castanera R."/>
            <person name="Culley D."/>
            <person name="Daum C."/>
            <person name="Ezra D."/>
            <person name="Gonzalez J."/>
            <person name="Henrissat B."/>
            <person name="Kuo A."/>
            <person name="Liang C."/>
            <person name="Lipzen A."/>
            <person name="Lutzoni F."/>
            <person name="Magnuson J."/>
            <person name="Mondo S."/>
            <person name="Nolan M."/>
            <person name="Ohm R."/>
            <person name="Pangilinan J."/>
            <person name="Park H.-J."/>
            <person name="Ramirez L."/>
            <person name="Alfaro M."/>
            <person name="Sun H."/>
            <person name="Tritt A."/>
            <person name="Yoshinaga Y."/>
            <person name="Zwiers L.-H."/>
            <person name="Turgeon B."/>
            <person name="Goodwin S."/>
            <person name="Spatafora J."/>
            <person name="Crous P."/>
            <person name="Grigoriev I."/>
        </authorList>
    </citation>
    <scope>NUCLEOTIDE SEQUENCE</scope>
    <source>
        <strain evidence="1">CBS 279.74</strain>
    </source>
</reference>
<gene>
    <name evidence="1" type="ORF">K504DRAFT_457153</name>
</gene>
<evidence type="ECO:0000313" key="1">
    <source>
        <dbReference type="EMBL" id="KAF2714975.1"/>
    </source>
</evidence>
<proteinExistence type="predicted"/>
<protein>
    <submittedName>
        <fullName evidence="1">Uncharacterized protein</fullName>
    </submittedName>
</protein>
<dbReference type="EMBL" id="MU005764">
    <property type="protein sequence ID" value="KAF2714975.1"/>
    <property type="molecule type" value="Genomic_DNA"/>
</dbReference>
<dbReference type="OrthoDB" id="5314997at2759"/>
<keyword evidence="2" id="KW-1185">Reference proteome</keyword>
<name>A0A6G1KQY7_9PLEO</name>
<dbReference type="Proteomes" id="UP000799428">
    <property type="component" value="Unassembled WGS sequence"/>
</dbReference>
<accession>A0A6G1KQY7</accession>
<organism evidence="1 2">
    <name type="scientific">Pleomassaria siparia CBS 279.74</name>
    <dbReference type="NCBI Taxonomy" id="1314801"/>
    <lineage>
        <taxon>Eukaryota</taxon>
        <taxon>Fungi</taxon>
        <taxon>Dikarya</taxon>
        <taxon>Ascomycota</taxon>
        <taxon>Pezizomycotina</taxon>
        <taxon>Dothideomycetes</taxon>
        <taxon>Pleosporomycetidae</taxon>
        <taxon>Pleosporales</taxon>
        <taxon>Pleomassariaceae</taxon>
        <taxon>Pleomassaria</taxon>
    </lineage>
</organism>